<evidence type="ECO:0000313" key="13">
    <source>
        <dbReference type="Proteomes" id="UP001520654"/>
    </source>
</evidence>
<evidence type="ECO:0000256" key="3">
    <source>
        <dbReference type="ARBA" id="ARBA00011738"/>
    </source>
</evidence>
<dbReference type="InterPro" id="IPR013786">
    <property type="entry name" value="AcylCoA_DH/ox_N"/>
</dbReference>
<feature type="domain" description="Acyl-CoA dehydrogenase/oxidase C-terminal" evidence="9">
    <location>
        <begin position="268"/>
        <end position="413"/>
    </location>
</feature>
<reference evidence="12 13" key="1">
    <citation type="submission" date="2021-08" db="EMBL/GenBank/DDBJ databases">
        <title>Genomic Architecture of Streptomyces flavotricini NGL1 and Streptomyces erythrochromogenes HMS4 With Differential Plant Beneficial attributes and laccase production capabilities.</title>
        <authorList>
            <person name="Salwan R."/>
            <person name="Kaur R."/>
            <person name="Sharma V."/>
        </authorList>
    </citation>
    <scope>NUCLEOTIDE SEQUENCE [LARGE SCALE GENOMIC DNA]</scope>
    <source>
        <strain evidence="12 13">NGL1</strain>
    </source>
</reference>
<gene>
    <name evidence="12" type="ORF">K7B10_06490</name>
</gene>
<dbReference type="Proteomes" id="UP001520654">
    <property type="component" value="Unassembled WGS sequence"/>
</dbReference>
<dbReference type="InterPro" id="IPR009075">
    <property type="entry name" value="AcylCo_DH/oxidase_C"/>
</dbReference>
<evidence type="ECO:0000256" key="1">
    <source>
        <dbReference type="ARBA" id="ARBA00001974"/>
    </source>
</evidence>
<dbReference type="Pfam" id="PF02770">
    <property type="entry name" value="Acyl-CoA_dh_M"/>
    <property type="match status" value="1"/>
</dbReference>
<keyword evidence="6 7" id="KW-0560">Oxidoreductase</keyword>
<dbReference type="EMBL" id="JAINUL010000001">
    <property type="protein sequence ID" value="MCC0094441.1"/>
    <property type="molecule type" value="Genomic_DNA"/>
</dbReference>
<name>A0ABS8E034_9ACTN</name>
<accession>A0ABS8E034</accession>
<feature type="compositionally biased region" description="Basic residues" evidence="8">
    <location>
        <begin position="1"/>
        <end position="11"/>
    </location>
</feature>
<evidence type="ECO:0000259" key="11">
    <source>
        <dbReference type="Pfam" id="PF02771"/>
    </source>
</evidence>
<dbReference type="Pfam" id="PF02771">
    <property type="entry name" value="Acyl-CoA_dh_N"/>
    <property type="match status" value="1"/>
</dbReference>
<comment type="similarity">
    <text evidence="2 7">Belongs to the acyl-CoA dehydrogenase family.</text>
</comment>
<evidence type="ECO:0000256" key="8">
    <source>
        <dbReference type="SAM" id="MobiDB-lite"/>
    </source>
</evidence>
<evidence type="ECO:0000256" key="7">
    <source>
        <dbReference type="RuleBase" id="RU362125"/>
    </source>
</evidence>
<evidence type="ECO:0000256" key="5">
    <source>
        <dbReference type="ARBA" id="ARBA00022827"/>
    </source>
</evidence>
<comment type="caution">
    <text evidence="12">The sequence shown here is derived from an EMBL/GenBank/DDBJ whole genome shotgun (WGS) entry which is preliminary data.</text>
</comment>
<keyword evidence="4 7" id="KW-0285">Flavoprotein</keyword>
<dbReference type="InterPro" id="IPR037069">
    <property type="entry name" value="AcylCoA_DH/ox_N_sf"/>
</dbReference>
<dbReference type="PANTHER" id="PTHR48083">
    <property type="entry name" value="MEDIUM-CHAIN SPECIFIC ACYL-COA DEHYDROGENASE, MITOCHONDRIAL-RELATED"/>
    <property type="match status" value="1"/>
</dbReference>
<sequence length="432" mass="46289">MCATRGTRRGAHPTSSSERQSDRRSHGFPARWRKVVQSHGDALRDRVADFVRNRVMPCEPVLDAGGPGAAAALRELRARARQEGLWALPLPAELGGRGLSFERYAALAEAEGASDHGPAALGSASLLDAAMLWKHGGHRIREEYPARLAAGELRACYAMTEPDTPGTEPLRTATRAEEQPGGGWRVSGRKWFVSGAAGADLVTVLARTDGEPGDREGLSLLVVPTGSPGFRVVRELPVFGAGGQWEIDFDRVPVDADHLLGRRGEALAVAAERLQTGRTLRCLRWLGQAQRAFDLMCLRANSRTGSRGPLAGHQLVQSHVFEALLALRTTRPLVHEAAAKIAAGLDAHVEVGLAKVAAARMLQQVADAAIQVHGAAGLGPDTPLPALFRTGRAARILDGPDELHVTSVARRVLRAYEKYENDGKGTYEQCAS</sequence>
<comment type="cofactor">
    <cofactor evidence="1 7">
        <name>FAD</name>
        <dbReference type="ChEBI" id="CHEBI:57692"/>
    </cofactor>
</comment>
<dbReference type="Gene3D" id="1.10.540.10">
    <property type="entry name" value="Acyl-CoA dehydrogenase/oxidase, N-terminal domain"/>
    <property type="match status" value="1"/>
</dbReference>
<dbReference type="InterPro" id="IPR036250">
    <property type="entry name" value="AcylCo_DH-like_C"/>
</dbReference>
<keyword evidence="13" id="KW-1185">Reference proteome</keyword>
<evidence type="ECO:0000259" key="9">
    <source>
        <dbReference type="Pfam" id="PF00441"/>
    </source>
</evidence>
<comment type="subunit">
    <text evidence="3">Homodimer.</text>
</comment>
<dbReference type="PANTHER" id="PTHR48083:SF13">
    <property type="entry name" value="ACYL-COA DEHYDROGENASE FAMILY MEMBER 11"/>
    <property type="match status" value="1"/>
</dbReference>
<dbReference type="InterPro" id="IPR009100">
    <property type="entry name" value="AcylCoA_DH/oxidase_NM_dom_sf"/>
</dbReference>
<evidence type="ECO:0000259" key="10">
    <source>
        <dbReference type="Pfam" id="PF02770"/>
    </source>
</evidence>
<feature type="domain" description="Acyl-CoA oxidase/dehydrogenase middle" evidence="10">
    <location>
        <begin position="156"/>
        <end position="251"/>
    </location>
</feature>
<organism evidence="12 13">
    <name type="scientific">Streptomyces flavotricini</name>
    <dbReference type="NCBI Taxonomy" id="66888"/>
    <lineage>
        <taxon>Bacteria</taxon>
        <taxon>Bacillati</taxon>
        <taxon>Actinomycetota</taxon>
        <taxon>Actinomycetes</taxon>
        <taxon>Kitasatosporales</taxon>
        <taxon>Streptomycetaceae</taxon>
        <taxon>Streptomyces</taxon>
    </lineage>
</organism>
<dbReference type="Gene3D" id="2.40.110.10">
    <property type="entry name" value="Butyryl-CoA Dehydrogenase, subunit A, domain 2"/>
    <property type="match status" value="1"/>
</dbReference>
<dbReference type="SUPFAM" id="SSF47203">
    <property type="entry name" value="Acyl-CoA dehydrogenase C-terminal domain-like"/>
    <property type="match status" value="1"/>
</dbReference>
<dbReference type="SUPFAM" id="SSF56645">
    <property type="entry name" value="Acyl-CoA dehydrogenase NM domain-like"/>
    <property type="match status" value="1"/>
</dbReference>
<dbReference type="Pfam" id="PF00441">
    <property type="entry name" value="Acyl-CoA_dh_1"/>
    <property type="match status" value="1"/>
</dbReference>
<feature type="domain" description="Acyl-CoA dehydrogenase/oxidase N-terminal" evidence="11">
    <location>
        <begin position="41"/>
        <end position="152"/>
    </location>
</feature>
<evidence type="ECO:0000256" key="2">
    <source>
        <dbReference type="ARBA" id="ARBA00009347"/>
    </source>
</evidence>
<keyword evidence="5 7" id="KW-0274">FAD</keyword>
<protein>
    <submittedName>
        <fullName evidence="12">Acyl-CoA dehydrogenase family protein</fullName>
    </submittedName>
</protein>
<dbReference type="InterPro" id="IPR050741">
    <property type="entry name" value="Acyl-CoA_dehydrogenase"/>
</dbReference>
<evidence type="ECO:0000256" key="4">
    <source>
        <dbReference type="ARBA" id="ARBA00022630"/>
    </source>
</evidence>
<dbReference type="Gene3D" id="1.20.140.10">
    <property type="entry name" value="Butyryl-CoA Dehydrogenase, subunit A, domain 3"/>
    <property type="match status" value="1"/>
</dbReference>
<evidence type="ECO:0000256" key="6">
    <source>
        <dbReference type="ARBA" id="ARBA00023002"/>
    </source>
</evidence>
<dbReference type="InterPro" id="IPR046373">
    <property type="entry name" value="Acyl-CoA_Oxase/DH_mid-dom_sf"/>
</dbReference>
<proteinExistence type="inferred from homology"/>
<dbReference type="InterPro" id="IPR006091">
    <property type="entry name" value="Acyl-CoA_Oxase/DH_mid-dom"/>
</dbReference>
<evidence type="ECO:0000313" key="12">
    <source>
        <dbReference type="EMBL" id="MCC0094441.1"/>
    </source>
</evidence>
<feature type="region of interest" description="Disordered" evidence="8">
    <location>
        <begin position="1"/>
        <end position="29"/>
    </location>
</feature>